<protein>
    <submittedName>
        <fullName evidence="2">Uncharacterized protein</fullName>
    </submittedName>
</protein>
<sequence length="84" mass="9894">MPLTTDINECTTKIQDDMIKQMDVLQKDYEHLKQEFMRKENELTAKHNNYKVKLGAMLNLLVLQNNQQNESINKIYTVVNELVP</sequence>
<dbReference type="AlphaFoldDB" id="A0A821QIC5"/>
<comment type="caution">
    <text evidence="2">The sequence shown here is derived from an EMBL/GenBank/DDBJ whole genome shotgun (WGS) entry which is preliminary data.</text>
</comment>
<name>A0A821QIC5_9BILA</name>
<evidence type="ECO:0000256" key="1">
    <source>
        <dbReference type="SAM" id="Coils"/>
    </source>
</evidence>
<feature type="coiled-coil region" evidence="1">
    <location>
        <begin position="15"/>
        <end position="49"/>
    </location>
</feature>
<dbReference type="EMBL" id="CAJOBP010053548">
    <property type="protein sequence ID" value="CAF4822904.1"/>
    <property type="molecule type" value="Genomic_DNA"/>
</dbReference>
<dbReference type="Proteomes" id="UP000663873">
    <property type="component" value="Unassembled WGS sequence"/>
</dbReference>
<keyword evidence="1" id="KW-0175">Coiled coil</keyword>
<reference evidence="2" key="1">
    <citation type="submission" date="2021-02" db="EMBL/GenBank/DDBJ databases">
        <authorList>
            <person name="Nowell W R."/>
        </authorList>
    </citation>
    <scope>NUCLEOTIDE SEQUENCE</scope>
</reference>
<organism evidence="2 3">
    <name type="scientific">Rotaria socialis</name>
    <dbReference type="NCBI Taxonomy" id="392032"/>
    <lineage>
        <taxon>Eukaryota</taxon>
        <taxon>Metazoa</taxon>
        <taxon>Spiralia</taxon>
        <taxon>Gnathifera</taxon>
        <taxon>Rotifera</taxon>
        <taxon>Eurotatoria</taxon>
        <taxon>Bdelloidea</taxon>
        <taxon>Philodinida</taxon>
        <taxon>Philodinidae</taxon>
        <taxon>Rotaria</taxon>
    </lineage>
</organism>
<evidence type="ECO:0000313" key="3">
    <source>
        <dbReference type="Proteomes" id="UP000663873"/>
    </source>
</evidence>
<keyword evidence="3" id="KW-1185">Reference proteome</keyword>
<proteinExistence type="predicted"/>
<evidence type="ECO:0000313" key="2">
    <source>
        <dbReference type="EMBL" id="CAF4822904.1"/>
    </source>
</evidence>
<feature type="non-terminal residue" evidence="2">
    <location>
        <position position="84"/>
    </location>
</feature>
<accession>A0A821QIC5</accession>
<gene>
    <name evidence="2" type="ORF">UJA718_LOCUS42242</name>
</gene>